<organism evidence="2 3">
    <name type="scientific">Bacillus gaemokensis</name>
    <dbReference type="NCBI Taxonomy" id="574375"/>
    <lineage>
        <taxon>Bacteria</taxon>
        <taxon>Bacillati</taxon>
        <taxon>Bacillota</taxon>
        <taxon>Bacilli</taxon>
        <taxon>Bacillales</taxon>
        <taxon>Bacillaceae</taxon>
        <taxon>Bacillus</taxon>
        <taxon>Bacillus cereus group</taxon>
    </lineage>
</organism>
<dbReference type="InterPro" id="IPR019235">
    <property type="entry name" value="DUF2178_TM"/>
</dbReference>
<feature type="transmembrane region" description="Helical" evidence="1">
    <location>
        <begin position="104"/>
        <end position="128"/>
    </location>
</feature>
<protein>
    <submittedName>
        <fullName evidence="2">RNA dependent RNA polymerase</fullName>
    </submittedName>
</protein>
<dbReference type="Pfam" id="PF09946">
    <property type="entry name" value="DUF2178"/>
    <property type="match status" value="1"/>
</dbReference>
<evidence type="ECO:0000313" key="3">
    <source>
        <dbReference type="Proteomes" id="UP000027778"/>
    </source>
</evidence>
<dbReference type="Proteomes" id="UP000027778">
    <property type="component" value="Unassembled WGS sequence"/>
</dbReference>
<keyword evidence="1" id="KW-0472">Membrane</keyword>
<evidence type="ECO:0000313" key="2">
    <source>
        <dbReference type="EMBL" id="KEK23790.1"/>
    </source>
</evidence>
<dbReference type="EMBL" id="JOTM01000012">
    <property type="protein sequence ID" value="KEK23790.1"/>
    <property type="molecule type" value="Genomic_DNA"/>
</dbReference>
<proteinExistence type="predicted"/>
<dbReference type="eggNOG" id="ENOG5033MFH">
    <property type="taxonomic scope" value="Bacteria"/>
</dbReference>
<name>A0A073KB46_9BACI</name>
<sequence>MNRVVLSYVMSVVYTCLAAWAFIELFYAYMEFATILRTKRETFEVFINLKPIFYLAILGVVFFIMYKVQKKKYEKLSFWMFPLLFPGEDEREKMITQKACRTTFISLWFVLPFAAGLLILSPVINLYIPAYPMYIVFLILFVQMTVFHISLYRNKIA</sequence>
<keyword evidence="1" id="KW-0812">Transmembrane</keyword>
<gene>
    <name evidence="2" type="ORF">BAGA_06320</name>
</gene>
<dbReference type="STRING" id="574375.AZF08_20980"/>
<accession>A0A073KB46</accession>
<keyword evidence="3" id="KW-1185">Reference proteome</keyword>
<keyword evidence="1" id="KW-1133">Transmembrane helix</keyword>
<dbReference type="AlphaFoldDB" id="A0A073KB46"/>
<feature type="transmembrane region" description="Helical" evidence="1">
    <location>
        <begin position="45"/>
        <end position="66"/>
    </location>
</feature>
<dbReference type="OrthoDB" id="2988123at2"/>
<comment type="caution">
    <text evidence="2">The sequence shown here is derived from an EMBL/GenBank/DDBJ whole genome shotgun (WGS) entry which is preliminary data.</text>
</comment>
<feature type="transmembrane region" description="Helical" evidence="1">
    <location>
        <begin position="134"/>
        <end position="152"/>
    </location>
</feature>
<dbReference type="RefSeq" id="WP_033675129.1">
    <property type="nucleotide sequence ID" value="NZ_JOTM01000012.1"/>
</dbReference>
<reference evidence="2 3" key="1">
    <citation type="submission" date="2014-06" db="EMBL/GenBank/DDBJ databases">
        <title>Draft genome sequence of Bacillus gaemokensis JCM 15801 (MCCC 1A00707).</title>
        <authorList>
            <person name="Lai Q."/>
            <person name="Liu Y."/>
            <person name="Shao Z."/>
        </authorList>
    </citation>
    <scope>NUCLEOTIDE SEQUENCE [LARGE SCALE GENOMIC DNA]</scope>
    <source>
        <strain evidence="2 3">JCM 15801</strain>
    </source>
</reference>
<feature type="transmembrane region" description="Helical" evidence="1">
    <location>
        <begin position="12"/>
        <end position="30"/>
    </location>
</feature>
<evidence type="ECO:0000256" key="1">
    <source>
        <dbReference type="SAM" id="Phobius"/>
    </source>
</evidence>